<protein>
    <recommendedName>
        <fullName evidence="4">Methyltransferase type 11 domain-containing protein</fullName>
    </recommendedName>
</protein>
<comment type="caution">
    <text evidence="2">The sequence shown here is derived from an EMBL/GenBank/DDBJ whole genome shotgun (WGS) entry which is preliminary data.</text>
</comment>
<evidence type="ECO:0008006" key="4">
    <source>
        <dbReference type="Google" id="ProtNLM"/>
    </source>
</evidence>
<dbReference type="EMBL" id="LVYI01000003">
    <property type="protein sequence ID" value="OAP61513.1"/>
    <property type="molecule type" value="Genomic_DNA"/>
</dbReference>
<name>A0A178ZQQ2_9EURO</name>
<feature type="region of interest" description="Disordered" evidence="1">
    <location>
        <begin position="1"/>
        <end position="28"/>
    </location>
</feature>
<gene>
    <name evidence="2" type="ORF">AYL99_03716</name>
</gene>
<sequence>MASRRYVPQSPEGPFPYSQEDLTPRESGNDTNFYAVPRFVTHIDDNAINNLRKYYAQVLSCKGRILDFCSSWISHYPTEVTKAASSGEVEVLGTGMNRAELSKNPVLTHWSVQDLNEDPEVHLPSLAGGLLDASTCVVSIDYLTKPVEVLQSIRRQTHQGGKVHLVISNRCFPTKVVGRWLKIDEDERLNMVGDYLWWSGWRNIEIQTLVAGSFMTDPLWVVRGEKTDAAD</sequence>
<dbReference type="OrthoDB" id="2013972at2759"/>
<dbReference type="RefSeq" id="XP_018694880.1">
    <property type="nucleotide sequence ID" value="XM_018835230.1"/>
</dbReference>
<dbReference type="GeneID" id="30007885"/>
<keyword evidence="3" id="KW-1185">Reference proteome</keyword>
<reference evidence="2 3" key="1">
    <citation type="submission" date="2016-04" db="EMBL/GenBank/DDBJ databases">
        <title>Draft genome of Fonsecaea erecta CBS 125763.</title>
        <authorList>
            <person name="Weiss V.A."/>
            <person name="Vicente V.A."/>
            <person name="Raittz R.T."/>
            <person name="Moreno L.F."/>
            <person name="De Souza E.M."/>
            <person name="Pedrosa F.O."/>
            <person name="Steffens M.B."/>
            <person name="Faoro H."/>
            <person name="Tadra-Sfeir M.Z."/>
            <person name="Najafzadeh M.J."/>
            <person name="Felipe M.S."/>
            <person name="Teixeira M."/>
            <person name="Sun J."/>
            <person name="Xi L."/>
            <person name="Gomes R."/>
            <person name="De Azevedo C.M."/>
            <person name="Salgado C.G."/>
            <person name="Da Silva M.B."/>
            <person name="Nascimento M.F."/>
            <person name="Queiroz-Telles F."/>
            <person name="Attili D.S."/>
            <person name="Gorbushina A."/>
        </authorList>
    </citation>
    <scope>NUCLEOTIDE SEQUENCE [LARGE SCALE GENOMIC DNA]</scope>
    <source>
        <strain evidence="2 3">CBS 125763</strain>
    </source>
</reference>
<dbReference type="Proteomes" id="UP000078343">
    <property type="component" value="Unassembled WGS sequence"/>
</dbReference>
<evidence type="ECO:0000256" key="1">
    <source>
        <dbReference type="SAM" id="MobiDB-lite"/>
    </source>
</evidence>
<evidence type="ECO:0000313" key="2">
    <source>
        <dbReference type="EMBL" id="OAP61513.1"/>
    </source>
</evidence>
<evidence type="ECO:0000313" key="3">
    <source>
        <dbReference type="Proteomes" id="UP000078343"/>
    </source>
</evidence>
<dbReference type="PANTHER" id="PTHR43036">
    <property type="entry name" value="OSJNBB0011N17.9 PROTEIN"/>
    <property type="match status" value="1"/>
</dbReference>
<organism evidence="2 3">
    <name type="scientific">Fonsecaea erecta</name>
    <dbReference type="NCBI Taxonomy" id="1367422"/>
    <lineage>
        <taxon>Eukaryota</taxon>
        <taxon>Fungi</taxon>
        <taxon>Dikarya</taxon>
        <taxon>Ascomycota</taxon>
        <taxon>Pezizomycotina</taxon>
        <taxon>Eurotiomycetes</taxon>
        <taxon>Chaetothyriomycetidae</taxon>
        <taxon>Chaetothyriales</taxon>
        <taxon>Herpotrichiellaceae</taxon>
        <taxon>Fonsecaea</taxon>
    </lineage>
</organism>
<dbReference type="AlphaFoldDB" id="A0A178ZQQ2"/>
<proteinExistence type="predicted"/>
<accession>A0A178ZQQ2</accession>
<dbReference type="PANTHER" id="PTHR43036:SF2">
    <property type="entry name" value="OS04G0481300 PROTEIN"/>
    <property type="match status" value="1"/>
</dbReference>